<protein>
    <submittedName>
        <fullName evidence="1">Uncharacterized protein</fullName>
    </submittedName>
</protein>
<evidence type="ECO:0000313" key="1">
    <source>
        <dbReference type="EMBL" id="CAD7445071.1"/>
    </source>
</evidence>
<organism evidence="1">
    <name type="scientific">Timema bartmani</name>
    <dbReference type="NCBI Taxonomy" id="61472"/>
    <lineage>
        <taxon>Eukaryota</taxon>
        <taxon>Metazoa</taxon>
        <taxon>Ecdysozoa</taxon>
        <taxon>Arthropoda</taxon>
        <taxon>Hexapoda</taxon>
        <taxon>Insecta</taxon>
        <taxon>Pterygota</taxon>
        <taxon>Neoptera</taxon>
        <taxon>Polyneoptera</taxon>
        <taxon>Phasmatodea</taxon>
        <taxon>Timematodea</taxon>
        <taxon>Timematoidea</taxon>
        <taxon>Timematidae</taxon>
        <taxon>Timema</taxon>
    </lineage>
</organism>
<sequence length="526" mass="59681">MHQDALPQQVVVEPLKDRWSCATPGTGRRCSSFADIDPPSHVPLPRYNISTAPHHQCSLHRLSLFKQTGCPFRSQQKTTTLLVTLTYTLVSSGNQGEWCTHFWNSTTSEPKRRCSPTLLVTLAYTLLRHGKWELQSPLNPWRWHILSRYIGNQVGGGLSQDIISLRIVEVGGVELGRWWRRGLTATTSPLWKLYTAKSCYTNISNQVKPIAGEDCDIIHFCLNTSSKQTGLAGFTVIILVLTCLITNLATTAVERGCVCTLPLSLAMAQIFDTVWDVEGGVPDTRNVEYAKRKSEEKKELDAQYDETSKSNTKCPSTQIHVSTIERLKKQEMQREKDYDLPVERSRKIISLCVVNIYINSNNKMERKTFAVKIEPEEDLDYHLHYEENFEIKSEVDFPIKLEESLKGEVHDNEEPDCCPGPITVPPTKKELNDYQEPECYVSPKTFPPIKEELHEESDASYYVDKSVKTEIKVYDPSLELMVCTPFFHTPENKAQRAGKQSSSIRGKFRLAYSLIKSVWTSAVGIS</sequence>
<reference evidence="1" key="1">
    <citation type="submission" date="2020-11" db="EMBL/GenBank/DDBJ databases">
        <authorList>
            <person name="Tran Van P."/>
        </authorList>
    </citation>
    <scope>NUCLEOTIDE SEQUENCE</scope>
</reference>
<dbReference type="AlphaFoldDB" id="A0A7R9F140"/>
<proteinExistence type="predicted"/>
<accession>A0A7R9F140</accession>
<gene>
    <name evidence="1" type="ORF">TBIB3V08_LOCUS7434</name>
</gene>
<dbReference type="EMBL" id="OD567065">
    <property type="protein sequence ID" value="CAD7445071.1"/>
    <property type="molecule type" value="Genomic_DNA"/>
</dbReference>
<name>A0A7R9F140_9NEOP</name>